<gene>
    <name evidence="5" type="ORF">AC625_18215</name>
</gene>
<dbReference type="InterPro" id="IPR036390">
    <property type="entry name" value="WH_DNA-bd_sf"/>
</dbReference>
<name>A0A0K9H0K4_9BACI</name>
<organism evidence="5 6">
    <name type="scientific">Peribacillus loiseleuriae</name>
    <dbReference type="NCBI Taxonomy" id="1679170"/>
    <lineage>
        <taxon>Bacteria</taxon>
        <taxon>Bacillati</taxon>
        <taxon>Bacillota</taxon>
        <taxon>Bacilli</taxon>
        <taxon>Bacillales</taxon>
        <taxon>Bacillaceae</taxon>
        <taxon>Peribacillus</taxon>
    </lineage>
</organism>
<dbReference type="PANTHER" id="PTHR43537">
    <property type="entry name" value="TRANSCRIPTIONAL REGULATOR, GNTR FAMILY"/>
    <property type="match status" value="1"/>
</dbReference>
<evidence type="ECO:0000256" key="2">
    <source>
        <dbReference type="ARBA" id="ARBA00023125"/>
    </source>
</evidence>
<protein>
    <submittedName>
        <fullName evidence="5">GntR family transcriptional regulator</fullName>
    </submittedName>
</protein>
<keyword evidence="3" id="KW-0804">Transcription</keyword>
<proteinExistence type="predicted"/>
<dbReference type="AlphaFoldDB" id="A0A0K9H0K4"/>
<keyword evidence="1" id="KW-0805">Transcription regulation</keyword>
<reference evidence="6" key="1">
    <citation type="submission" date="2015-07" db="EMBL/GenBank/DDBJ databases">
        <title>Genome sequencing project for genomic taxonomy and phylogenomics of Bacillus-like bacteria.</title>
        <authorList>
            <person name="Liu B."/>
            <person name="Wang J."/>
            <person name="Zhu Y."/>
            <person name="Liu G."/>
            <person name="Chen Q."/>
            <person name="Chen Z."/>
            <person name="Lan J."/>
            <person name="Che J."/>
            <person name="Ge C."/>
            <person name="Shi H."/>
            <person name="Pan Z."/>
            <person name="Liu X."/>
        </authorList>
    </citation>
    <scope>NUCLEOTIDE SEQUENCE [LARGE SCALE GENOMIC DNA]</scope>
    <source>
        <strain evidence="6">FJAT-27997</strain>
    </source>
</reference>
<dbReference type="SUPFAM" id="SSF46785">
    <property type="entry name" value="Winged helix' DNA-binding domain"/>
    <property type="match status" value="1"/>
</dbReference>
<accession>A0A0K9H0K4</accession>
<sequence>MIESDGLVSGDKIPSERELSERLHVGRSSIREALRALELLGLIETRRGEGTFIRDYQDHNLIQLLGTFFLQDPKVKQDLAETKEYLETNCIQIVISSATEQELQHFLNWATEQAFSDDDFFTKLVALNSNYLMARIWTIVNSYARAANQVNEAIEYDSYIRFVHLMIERNTNQAISHYLKNIRKISNDE</sequence>
<dbReference type="InterPro" id="IPR036388">
    <property type="entry name" value="WH-like_DNA-bd_sf"/>
</dbReference>
<dbReference type="Proteomes" id="UP000037146">
    <property type="component" value="Unassembled WGS sequence"/>
</dbReference>
<dbReference type="PATRIC" id="fig|1679170.3.peg.4135"/>
<dbReference type="Pfam" id="PF00392">
    <property type="entry name" value="GntR"/>
    <property type="match status" value="1"/>
</dbReference>
<dbReference type="GO" id="GO:0003677">
    <property type="term" value="F:DNA binding"/>
    <property type="evidence" value="ECO:0007669"/>
    <property type="project" value="UniProtKB-KW"/>
</dbReference>
<dbReference type="Gene3D" id="1.10.10.10">
    <property type="entry name" value="Winged helix-like DNA-binding domain superfamily/Winged helix DNA-binding domain"/>
    <property type="match status" value="1"/>
</dbReference>
<dbReference type="SMART" id="SM00345">
    <property type="entry name" value="HTH_GNTR"/>
    <property type="match status" value="1"/>
</dbReference>
<evidence type="ECO:0000256" key="1">
    <source>
        <dbReference type="ARBA" id="ARBA00023015"/>
    </source>
</evidence>
<evidence type="ECO:0000313" key="6">
    <source>
        <dbReference type="Proteomes" id="UP000037146"/>
    </source>
</evidence>
<dbReference type="STRING" id="1679170.AC625_18215"/>
<dbReference type="PANTHER" id="PTHR43537:SF54">
    <property type="entry name" value="TRANSCRIPTIONAL REGULATOR, GNTR FAMILY"/>
    <property type="match status" value="1"/>
</dbReference>
<keyword evidence="2" id="KW-0238">DNA-binding</keyword>
<dbReference type="EMBL" id="LFZW01000001">
    <property type="protein sequence ID" value="KMY52411.1"/>
    <property type="molecule type" value="Genomic_DNA"/>
</dbReference>
<dbReference type="CDD" id="cd07377">
    <property type="entry name" value="WHTH_GntR"/>
    <property type="match status" value="1"/>
</dbReference>
<dbReference type="PROSITE" id="PS50949">
    <property type="entry name" value="HTH_GNTR"/>
    <property type="match status" value="1"/>
</dbReference>
<dbReference type="InterPro" id="IPR000524">
    <property type="entry name" value="Tscrpt_reg_HTH_GntR"/>
</dbReference>
<evidence type="ECO:0000259" key="4">
    <source>
        <dbReference type="PROSITE" id="PS50949"/>
    </source>
</evidence>
<dbReference type="PRINTS" id="PR00035">
    <property type="entry name" value="HTHGNTR"/>
</dbReference>
<keyword evidence="6" id="KW-1185">Reference proteome</keyword>
<evidence type="ECO:0000313" key="5">
    <source>
        <dbReference type="EMBL" id="KMY52411.1"/>
    </source>
</evidence>
<feature type="domain" description="HTH gntR-type" evidence="4">
    <location>
        <begin position="1"/>
        <end position="56"/>
    </location>
</feature>
<dbReference type="GO" id="GO:0003700">
    <property type="term" value="F:DNA-binding transcription factor activity"/>
    <property type="evidence" value="ECO:0007669"/>
    <property type="project" value="InterPro"/>
</dbReference>
<comment type="caution">
    <text evidence="5">The sequence shown here is derived from an EMBL/GenBank/DDBJ whole genome shotgun (WGS) entry which is preliminary data.</text>
</comment>
<evidence type="ECO:0000256" key="3">
    <source>
        <dbReference type="ARBA" id="ARBA00023163"/>
    </source>
</evidence>